<reference evidence="2" key="1">
    <citation type="submission" date="2020-09" db="EMBL/GenBank/DDBJ databases">
        <title>Novel species in genus Aeromicrobium.</title>
        <authorList>
            <person name="Zhang G."/>
        </authorList>
    </citation>
    <scope>NUCLEOTIDE SEQUENCE</scope>
    <source>
        <strain evidence="3">Zg-629</strain>
        <strain evidence="4">zg-629</strain>
        <strain evidence="2">Zg-636</strain>
    </source>
</reference>
<keyword evidence="4" id="KW-1185">Reference proteome</keyword>
<gene>
    <name evidence="3" type="ORF">H9L21_04920</name>
    <name evidence="2" type="ORF">IBG24_04920</name>
</gene>
<feature type="transmembrane region" description="Helical" evidence="1">
    <location>
        <begin position="94"/>
        <end position="110"/>
    </location>
</feature>
<proteinExistence type="predicted"/>
<sequence>METLYTVIVGLHILSWLGALALIDPRAGVIRKGAAHAVATALVTGIILVGLGESVASLDKDYNHMKIGIKLLVAVVATVYAFVQTNKPTPNKAAGILFGLVGLNILLAILW</sequence>
<dbReference type="EMBL" id="JACTVM010000001">
    <property type="protein sequence ID" value="MBC9225653.1"/>
    <property type="molecule type" value="Genomic_DNA"/>
</dbReference>
<dbReference type="RefSeq" id="WP_154595443.1">
    <property type="nucleotide sequence ID" value="NZ_CP060587.1"/>
</dbReference>
<keyword evidence="1" id="KW-1133">Transmembrane helix</keyword>
<name>A0A8I0K0D2_9ACTN</name>
<evidence type="ECO:0000313" key="2">
    <source>
        <dbReference type="EMBL" id="MBC9225653.1"/>
    </source>
</evidence>
<dbReference type="EMBL" id="CP060587">
    <property type="protein sequence ID" value="QNL95279.1"/>
    <property type="molecule type" value="Genomic_DNA"/>
</dbReference>
<feature type="transmembrane region" description="Helical" evidence="1">
    <location>
        <begin position="6"/>
        <end position="23"/>
    </location>
</feature>
<protein>
    <submittedName>
        <fullName evidence="2">Uncharacterized protein</fullName>
    </submittedName>
</protein>
<dbReference type="AlphaFoldDB" id="A0A8I0K0D2"/>
<feature type="transmembrane region" description="Helical" evidence="1">
    <location>
        <begin position="35"/>
        <end position="52"/>
    </location>
</feature>
<accession>A0A8I0K0D2</accession>
<evidence type="ECO:0000313" key="5">
    <source>
        <dbReference type="Proteomes" id="UP000620591"/>
    </source>
</evidence>
<keyword evidence="1" id="KW-0812">Transmembrane</keyword>
<feature type="transmembrane region" description="Helical" evidence="1">
    <location>
        <begin position="64"/>
        <end position="82"/>
    </location>
</feature>
<organism evidence="2 5">
    <name type="scientific">Aeromicrobium senzhongii</name>
    <dbReference type="NCBI Taxonomy" id="2663859"/>
    <lineage>
        <taxon>Bacteria</taxon>
        <taxon>Bacillati</taxon>
        <taxon>Actinomycetota</taxon>
        <taxon>Actinomycetes</taxon>
        <taxon>Propionibacteriales</taxon>
        <taxon>Nocardioidaceae</taxon>
        <taxon>Aeromicrobium</taxon>
    </lineage>
</organism>
<evidence type="ECO:0000313" key="3">
    <source>
        <dbReference type="EMBL" id="QNL95279.1"/>
    </source>
</evidence>
<dbReference type="Proteomes" id="UP000620591">
    <property type="component" value="Unassembled WGS sequence"/>
</dbReference>
<evidence type="ECO:0000313" key="4">
    <source>
        <dbReference type="Proteomes" id="UP000515871"/>
    </source>
</evidence>
<dbReference type="Proteomes" id="UP000515871">
    <property type="component" value="Chromosome"/>
</dbReference>
<evidence type="ECO:0000256" key="1">
    <source>
        <dbReference type="SAM" id="Phobius"/>
    </source>
</evidence>
<keyword evidence="1" id="KW-0472">Membrane</keyword>